<name>A0A443SEZ8_9ACAR</name>
<dbReference type="Pfam" id="PF05821">
    <property type="entry name" value="NDUF_B8"/>
    <property type="match status" value="1"/>
</dbReference>
<dbReference type="STRING" id="299467.A0A443SEZ8"/>
<keyword evidence="2" id="KW-1185">Reference proteome</keyword>
<evidence type="ECO:0000313" key="1">
    <source>
        <dbReference type="EMBL" id="RWS26087.1"/>
    </source>
</evidence>
<dbReference type="GO" id="GO:0005739">
    <property type="term" value="C:mitochondrion"/>
    <property type="evidence" value="ECO:0007669"/>
    <property type="project" value="InterPro"/>
</dbReference>
<organism evidence="1 2">
    <name type="scientific">Leptotrombidium deliense</name>
    <dbReference type="NCBI Taxonomy" id="299467"/>
    <lineage>
        <taxon>Eukaryota</taxon>
        <taxon>Metazoa</taxon>
        <taxon>Ecdysozoa</taxon>
        <taxon>Arthropoda</taxon>
        <taxon>Chelicerata</taxon>
        <taxon>Arachnida</taxon>
        <taxon>Acari</taxon>
        <taxon>Acariformes</taxon>
        <taxon>Trombidiformes</taxon>
        <taxon>Prostigmata</taxon>
        <taxon>Anystina</taxon>
        <taxon>Parasitengona</taxon>
        <taxon>Trombiculoidea</taxon>
        <taxon>Trombiculidae</taxon>
        <taxon>Leptotrombidium</taxon>
    </lineage>
</organism>
<keyword evidence="1" id="KW-0830">Ubiquinone</keyword>
<evidence type="ECO:0000313" key="2">
    <source>
        <dbReference type="Proteomes" id="UP000288716"/>
    </source>
</evidence>
<gene>
    <name evidence="1" type="ORF">B4U80_10803</name>
</gene>
<dbReference type="InterPro" id="IPR008699">
    <property type="entry name" value="NDUFB8"/>
</dbReference>
<dbReference type="PANTHER" id="PTHR12840:SF1">
    <property type="entry name" value="NADH DEHYDROGENASE [UBIQUINONE] 1 BETA SUBCOMPLEX SUBUNIT 8, MITOCHONDRIAL"/>
    <property type="match status" value="1"/>
</dbReference>
<protein>
    <submittedName>
        <fullName evidence="1">NADH dehydrogenase [ubiquinone] 1 beta subcomplex subunit 8-like protein</fullName>
    </submittedName>
</protein>
<proteinExistence type="predicted"/>
<dbReference type="PANTHER" id="PTHR12840">
    <property type="entry name" value="NADH-UBIQUINONE OXIDOREDUCTASE ASHI SUBUNIT"/>
    <property type="match status" value="1"/>
</dbReference>
<sequence length="92" mass="11050">MSAIVFARCLQRAKFIQRGHLKYWRPGPPPKTKEEHEAAARKYNMIPEDYKPHPEDENWGDYPDLPWASVESRDPYEPWDYYYSRRSYGEPS</sequence>
<dbReference type="EMBL" id="NCKV01003079">
    <property type="protein sequence ID" value="RWS26087.1"/>
    <property type="molecule type" value="Genomic_DNA"/>
</dbReference>
<reference evidence="1 2" key="1">
    <citation type="journal article" date="2018" name="Gigascience">
        <title>Genomes of trombidid mites reveal novel predicted allergens and laterally-transferred genes associated with secondary metabolism.</title>
        <authorList>
            <person name="Dong X."/>
            <person name="Chaisiri K."/>
            <person name="Xia D."/>
            <person name="Armstrong S.D."/>
            <person name="Fang Y."/>
            <person name="Donnelly M.J."/>
            <person name="Kadowaki T."/>
            <person name="McGarry J.W."/>
            <person name="Darby A.C."/>
            <person name="Makepeace B.L."/>
        </authorList>
    </citation>
    <scope>NUCLEOTIDE SEQUENCE [LARGE SCALE GENOMIC DNA]</scope>
    <source>
        <strain evidence="1">UoL-UT</strain>
    </source>
</reference>
<accession>A0A443SEZ8</accession>
<dbReference type="VEuPathDB" id="VectorBase:LDEU005954"/>
<dbReference type="OrthoDB" id="2014058at2759"/>
<dbReference type="AlphaFoldDB" id="A0A443SEZ8"/>
<comment type="caution">
    <text evidence="1">The sequence shown here is derived from an EMBL/GenBank/DDBJ whole genome shotgun (WGS) entry which is preliminary data.</text>
</comment>
<dbReference type="Proteomes" id="UP000288716">
    <property type="component" value="Unassembled WGS sequence"/>
</dbReference>